<name>N1PF10_DOTSN</name>
<evidence type="ECO:0008006" key="3">
    <source>
        <dbReference type="Google" id="ProtNLM"/>
    </source>
</evidence>
<protein>
    <recommendedName>
        <fullName evidence="3">BTB domain-containing protein</fullName>
    </recommendedName>
</protein>
<dbReference type="HOGENOM" id="CLU_2073077_0_0_1"/>
<reference evidence="2" key="1">
    <citation type="journal article" date="2012" name="PLoS Genet.">
        <title>The genomes of the fungal plant pathogens Cladosporium fulvum and Dothistroma septosporum reveal adaptation to different hosts and lifestyles but also signatures of common ancestry.</title>
        <authorList>
            <person name="de Wit P.J.G.M."/>
            <person name="van der Burgt A."/>
            <person name="Oekmen B."/>
            <person name="Stergiopoulos I."/>
            <person name="Abd-Elsalam K.A."/>
            <person name="Aerts A.L."/>
            <person name="Bahkali A.H."/>
            <person name="Beenen H.G."/>
            <person name="Chettri P."/>
            <person name="Cox M.P."/>
            <person name="Datema E."/>
            <person name="de Vries R.P."/>
            <person name="Dhillon B."/>
            <person name="Ganley A.R."/>
            <person name="Griffiths S.A."/>
            <person name="Guo Y."/>
            <person name="Hamelin R.C."/>
            <person name="Henrissat B."/>
            <person name="Kabir M.S."/>
            <person name="Jashni M.K."/>
            <person name="Kema G."/>
            <person name="Klaubauf S."/>
            <person name="Lapidus A."/>
            <person name="Levasseur A."/>
            <person name="Lindquist E."/>
            <person name="Mehrabi R."/>
            <person name="Ohm R.A."/>
            <person name="Owen T.J."/>
            <person name="Salamov A."/>
            <person name="Schwelm A."/>
            <person name="Schijlen E."/>
            <person name="Sun H."/>
            <person name="van den Burg H.A."/>
            <person name="van Ham R.C.H.J."/>
            <person name="Zhang S."/>
            <person name="Goodwin S.B."/>
            <person name="Grigoriev I.V."/>
            <person name="Collemare J."/>
            <person name="Bradshaw R.E."/>
        </authorList>
    </citation>
    <scope>NUCLEOTIDE SEQUENCE [LARGE SCALE GENOMIC DNA]</scope>
    <source>
        <strain evidence="2">NZE10 / CBS 128990</strain>
    </source>
</reference>
<keyword evidence="2" id="KW-1185">Reference proteome</keyword>
<gene>
    <name evidence="1" type="ORF">DOTSEDRAFT_74688</name>
</gene>
<reference evidence="1 2" key="2">
    <citation type="journal article" date="2012" name="PLoS Pathog.">
        <title>Diverse lifestyles and strategies of plant pathogenesis encoded in the genomes of eighteen Dothideomycetes fungi.</title>
        <authorList>
            <person name="Ohm R.A."/>
            <person name="Feau N."/>
            <person name="Henrissat B."/>
            <person name="Schoch C.L."/>
            <person name="Horwitz B.A."/>
            <person name="Barry K.W."/>
            <person name="Condon B.J."/>
            <person name="Copeland A.C."/>
            <person name="Dhillon B."/>
            <person name="Glaser F."/>
            <person name="Hesse C.N."/>
            <person name="Kosti I."/>
            <person name="LaButti K."/>
            <person name="Lindquist E.A."/>
            <person name="Lucas S."/>
            <person name="Salamov A.A."/>
            <person name="Bradshaw R.E."/>
            <person name="Ciuffetti L."/>
            <person name="Hamelin R.C."/>
            <person name="Kema G.H.J."/>
            <person name="Lawrence C."/>
            <person name="Scott J.A."/>
            <person name="Spatafora J.W."/>
            <person name="Turgeon B.G."/>
            <person name="de Wit P.J.G.M."/>
            <person name="Zhong S."/>
            <person name="Goodwin S.B."/>
            <person name="Grigoriev I.V."/>
        </authorList>
    </citation>
    <scope>NUCLEOTIDE SEQUENCE [LARGE SCALE GENOMIC DNA]</scope>
    <source>
        <strain evidence="2">NZE10 / CBS 128990</strain>
    </source>
</reference>
<sequence>MPFSPFPITNRAHGFATLLQSEHIDVVVGSGDSIEVYPVPKPILIARSERFATCLKDGNCLESQGNKVPLPMGKVGITPIACKLFASGCITIHCHMLSTVSPCYADFMAVRLLIALQW</sequence>
<evidence type="ECO:0000313" key="2">
    <source>
        <dbReference type="Proteomes" id="UP000016933"/>
    </source>
</evidence>
<dbReference type="EMBL" id="KB446544">
    <property type="protein sequence ID" value="EME39886.1"/>
    <property type="molecule type" value="Genomic_DNA"/>
</dbReference>
<dbReference type="Proteomes" id="UP000016933">
    <property type="component" value="Unassembled WGS sequence"/>
</dbReference>
<accession>N1PF10</accession>
<evidence type="ECO:0000313" key="1">
    <source>
        <dbReference type="EMBL" id="EME39886.1"/>
    </source>
</evidence>
<organism evidence="1 2">
    <name type="scientific">Dothistroma septosporum (strain NZE10 / CBS 128990)</name>
    <name type="common">Red band needle blight fungus</name>
    <name type="synonym">Mycosphaerella pini</name>
    <dbReference type="NCBI Taxonomy" id="675120"/>
    <lineage>
        <taxon>Eukaryota</taxon>
        <taxon>Fungi</taxon>
        <taxon>Dikarya</taxon>
        <taxon>Ascomycota</taxon>
        <taxon>Pezizomycotina</taxon>
        <taxon>Dothideomycetes</taxon>
        <taxon>Dothideomycetidae</taxon>
        <taxon>Mycosphaerellales</taxon>
        <taxon>Mycosphaerellaceae</taxon>
        <taxon>Dothistroma</taxon>
    </lineage>
</organism>
<proteinExistence type="predicted"/>
<dbReference type="AlphaFoldDB" id="N1PF10"/>